<dbReference type="PANTHER" id="PTHR13930:SF0">
    <property type="entry name" value="S-ADENOSYL-L-METHIONINE-DEPENDENT TRNA 4-DEMETHYLWYOSINE SYNTHASE TYW1-RELATED"/>
    <property type="match status" value="1"/>
</dbReference>
<organism evidence="12 13">
    <name type="scientific">candidate division MSBL1 archaeon SCGC-AAA261F19</name>
    <dbReference type="NCBI Taxonomy" id="1698275"/>
    <lineage>
        <taxon>Archaea</taxon>
        <taxon>Methanobacteriati</taxon>
        <taxon>Methanobacteriota</taxon>
        <taxon>candidate division MSBL1</taxon>
    </lineage>
</organism>
<dbReference type="EC" id="4.1.3.44" evidence="9"/>
<dbReference type="Gene3D" id="3.20.20.70">
    <property type="entry name" value="Aldolase class I"/>
    <property type="match status" value="1"/>
</dbReference>
<evidence type="ECO:0000256" key="4">
    <source>
        <dbReference type="ARBA" id="ARBA00022723"/>
    </source>
</evidence>
<feature type="binding site" evidence="9">
    <location>
        <position position="74"/>
    </location>
    <ligand>
        <name>[4Fe-4S] cluster</name>
        <dbReference type="ChEBI" id="CHEBI:49883"/>
        <label>2</label>
        <note>4Fe-4S-S-AdoMet</note>
    </ligand>
</feature>
<comment type="cofactor">
    <cofactor evidence="9">
        <name>[4Fe-4S] cluster</name>
        <dbReference type="ChEBI" id="CHEBI:49883"/>
    </cofactor>
    <text evidence="9">Binds 2 [4Fe-4S] clusters. Binds 1 [4Fe-4S] cluster coordinated with 3 cysteines and an exchangeable S-adenosyl-L-methionine.</text>
</comment>
<accession>A0A133VBC2</accession>
<evidence type="ECO:0000256" key="9">
    <source>
        <dbReference type="HAMAP-Rule" id="MF_01921"/>
    </source>
</evidence>
<dbReference type="InterPro" id="IPR013917">
    <property type="entry name" value="tRNA_wybutosine-synth"/>
</dbReference>
<feature type="domain" description="Radical SAM core" evidence="10">
    <location>
        <begin position="67"/>
        <end position="240"/>
    </location>
</feature>
<dbReference type="SFLD" id="SFLDS00029">
    <property type="entry name" value="Radical_SAM"/>
    <property type="match status" value="1"/>
</dbReference>
<comment type="subunit">
    <text evidence="9">Monomer.</text>
</comment>
<evidence type="ECO:0000313" key="13">
    <source>
        <dbReference type="Proteomes" id="UP000070565"/>
    </source>
</evidence>
<dbReference type="GO" id="GO:0005737">
    <property type="term" value="C:cytoplasm"/>
    <property type="evidence" value="ECO:0007669"/>
    <property type="project" value="UniProtKB-SubCell"/>
</dbReference>
<comment type="function">
    <text evidence="9">Component of the wyosine derivatives biosynthesis pathway that catalyzes the condensation of N-methylguanine with 2 carbon atoms from pyruvate to form the tricyclic 4-demethylwyosine (imG-14) on guanosine-37 of tRNA(Phe).</text>
</comment>
<name>A0A133VBC2_9EURY</name>
<feature type="binding site" evidence="9">
    <location>
        <position position="30"/>
    </location>
    <ligand>
        <name>[4Fe-4S] cluster</name>
        <dbReference type="ChEBI" id="CHEBI:49883"/>
        <label>1</label>
    </ligand>
</feature>
<proteinExistence type="inferred from homology"/>
<evidence type="ECO:0000256" key="5">
    <source>
        <dbReference type="ARBA" id="ARBA00023004"/>
    </source>
</evidence>
<evidence type="ECO:0000256" key="1">
    <source>
        <dbReference type="ARBA" id="ARBA00022485"/>
    </source>
</evidence>
<gene>
    <name evidence="9" type="primary">taw1</name>
    <name evidence="12" type="ORF">AKJ45_00680</name>
</gene>
<dbReference type="Pfam" id="PF08608">
    <property type="entry name" value="Wyosine_form"/>
    <property type="match status" value="1"/>
</dbReference>
<evidence type="ECO:0000259" key="11">
    <source>
        <dbReference type="Pfam" id="PF08608"/>
    </source>
</evidence>
<feature type="domain" description="tRNA wybutosine-synthesis" evidence="11">
    <location>
        <begin position="247"/>
        <end position="307"/>
    </location>
</feature>
<keyword evidence="3 9" id="KW-0819">tRNA processing</keyword>
<reference evidence="12 13" key="1">
    <citation type="journal article" date="2016" name="Sci. Rep.">
        <title>Metabolic traits of an uncultured archaeal lineage -MSBL1- from brine pools of the Red Sea.</title>
        <authorList>
            <person name="Mwirichia R."/>
            <person name="Alam I."/>
            <person name="Rashid M."/>
            <person name="Vinu M."/>
            <person name="Ba-Alawi W."/>
            <person name="Anthony Kamau A."/>
            <person name="Kamanda Ngugi D."/>
            <person name="Goker M."/>
            <person name="Klenk H.P."/>
            <person name="Bajic V."/>
            <person name="Stingl U."/>
        </authorList>
    </citation>
    <scope>NUCLEOTIDE SEQUENCE [LARGE SCALE GENOMIC DNA]</scope>
    <source>
        <strain evidence="12">SCGC-AAA261F19</strain>
    </source>
</reference>
<dbReference type="Proteomes" id="UP000070565">
    <property type="component" value="Unassembled WGS sequence"/>
</dbReference>
<dbReference type="SFLD" id="SFLDG01071">
    <property type="entry name" value="tRNA_wybutosine-synthesizing"/>
    <property type="match status" value="1"/>
</dbReference>
<evidence type="ECO:0000256" key="2">
    <source>
        <dbReference type="ARBA" id="ARBA00022691"/>
    </source>
</evidence>
<feature type="binding site" evidence="9">
    <location>
        <position position="70"/>
    </location>
    <ligand>
        <name>[4Fe-4S] cluster</name>
        <dbReference type="ChEBI" id="CHEBI:49883"/>
        <label>2</label>
        <note>4Fe-4S-S-AdoMet</note>
    </ligand>
</feature>
<keyword evidence="4 9" id="KW-0479">Metal-binding</keyword>
<keyword evidence="2 9" id="KW-0949">S-adenosyl-L-methionine</keyword>
<keyword evidence="5 9" id="KW-0408">Iron</keyword>
<dbReference type="InterPro" id="IPR058240">
    <property type="entry name" value="rSAM_sf"/>
</dbReference>
<feature type="binding site" evidence="9">
    <location>
        <position position="77"/>
    </location>
    <ligand>
        <name>[4Fe-4S] cluster</name>
        <dbReference type="ChEBI" id="CHEBI:49883"/>
        <label>2</label>
        <note>4Fe-4S-S-AdoMet</note>
    </ligand>
</feature>
<protein>
    <recommendedName>
        <fullName evidence="9">S-adenosyl-L-methionine-dependent tRNA 4-demethylwyosine synthase</fullName>
        <ecNumber evidence="9">4.1.3.44</ecNumber>
    </recommendedName>
    <alternativeName>
        <fullName evidence="9">tRNA wyosine derivatives biosynthesis protein Taw1</fullName>
    </alternativeName>
</protein>
<feature type="binding site" evidence="9">
    <location>
        <position position="60"/>
    </location>
    <ligand>
        <name>[4Fe-4S] cluster</name>
        <dbReference type="ChEBI" id="CHEBI:49883"/>
        <label>1</label>
    </ligand>
</feature>
<feature type="binding site" evidence="9">
    <location>
        <position position="43"/>
    </location>
    <ligand>
        <name>[4Fe-4S] cluster</name>
        <dbReference type="ChEBI" id="CHEBI:49883"/>
        <label>1</label>
    </ligand>
</feature>
<dbReference type="GO" id="GO:0102521">
    <property type="term" value="F:tRNA-4-demethylwyosine synthase activity"/>
    <property type="evidence" value="ECO:0007669"/>
    <property type="project" value="UniProtKB-EC"/>
</dbReference>
<dbReference type="InterPro" id="IPR034556">
    <property type="entry name" value="tRNA_wybutosine-synthase"/>
</dbReference>
<dbReference type="EMBL" id="LHXZ01000004">
    <property type="protein sequence ID" value="KXB03751.1"/>
    <property type="molecule type" value="Genomic_DNA"/>
</dbReference>
<comment type="caution">
    <text evidence="12">The sequence shown here is derived from an EMBL/GenBank/DDBJ whole genome shotgun (WGS) entry which is preliminary data.</text>
</comment>
<keyword evidence="6 9" id="KW-0411">Iron-sulfur</keyword>
<dbReference type="SUPFAM" id="SSF102114">
    <property type="entry name" value="Radical SAM enzymes"/>
    <property type="match status" value="1"/>
</dbReference>
<evidence type="ECO:0000313" key="12">
    <source>
        <dbReference type="EMBL" id="KXB03751.1"/>
    </source>
</evidence>
<comment type="catalytic activity">
    <reaction evidence="8 9">
        <text>N(1)-methylguanosine(37) in tRNA(Phe) + pyruvate + S-adenosyl-L-methionine = 4-demethylwyosine(37) in tRNA(Phe) + 5'-deoxyadenosine + L-methionine + CO2 + H2O</text>
        <dbReference type="Rhea" id="RHEA:36347"/>
        <dbReference type="Rhea" id="RHEA-COMP:10164"/>
        <dbReference type="Rhea" id="RHEA-COMP:10165"/>
        <dbReference type="ChEBI" id="CHEBI:15361"/>
        <dbReference type="ChEBI" id="CHEBI:15377"/>
        <dbReference type="ChEBI" id="CHEBI:16526"/>
        <dbReference type="ChEBI" id="CHEBI:17319"/>
        <dbReference type="ChEBI" id="CHEBI:57844"/>
        <dbReference type="ChEBI" id="CHEBI:59789"/>
        <dbReference type="ChEBI" id="CHEBI:64315"/>
        <dbReference type="ChEBI" id="CHEBI:73542"/>
        <dbReference type="EC" id="4.1.3.44"/>
    </reaction>
</comment>
<comment type="subcellular location">
    <subcellularLocation>
        <location evidence="9">Cytoplasm</location>
    </subcellularLocation>
</comment>
<evidence type="ECO:0000256" key="3">
    <source>
        <dbReference type="ARBA" id="ARBA00022694"/>
    </source>
</evidence>
<evidence type="ECO:0000256" key="8">
    <source>
        <dbReference type="ARBA" id="ARBA00049466"/>
    </source>
</evidence>
<dbReference type="Pfam" id="PF04055">
    <property type="entry name" value="Radical_SAM"/>
    <property type="match status" value="1"/>
</dbReference>
<evidence type="ECO:0000256" key="6">
    <source>
        <dbReference type="ARBA" id="ARBA00023014"/>
    </source>
</evidence>
<dbReference type="InterPro" id="IPR013785">
    <property type="entry name" value="Aldolase_TIM"/>
</dbReference>
<dbReference type="HAMAP" id="MF_01921">
    <property type="entry name" value="TYW1_archaea"/>
    <property type="match status" value="1"/>
</dbReference>
<keyword evidence="1 9" id="KW-0004">4Fe-4S</keyword>
<keyword evidence="13" id="KW-1185">Reference proteome</keyword>
<sequence length="308" mass="35188">MVISPGAKADLEHSGYRIVGENEHSAVEVCRWTKKSILNEGVCYKEKFYKDLQGIESHRCIQMTPSLPFCDNKCVFCWRNVDLTHPSWRGEIDEPKEILDEAIEAQRSLLSGFKGNPDADRSKWEDAQRPTLCAISLAGEPTIYPKLGGLIEECNRRDISTFLVTNGQHPECLETITEPSQLYISAVAPSEKTYVRVCRPLLQDPWRRLNDSLELMPSFDCIKVLRFTLVKGWNLEDPSGYAKLVEKAEPDFVEPKGYMFVGHSRERLEMDNMPNHSEIKEFANKLARETNYEVSDESEASRVVLLKK</sequence>
<dbReference type="GO" id="GO:0046872">
    <property type="term" value="F:metal ion binding"/>
    <property type="evidence" value="ECO:0007669"/>
    <property type="project" value="UniProtKB-KW"/>
</dbReference>
<evidence type="ECO:0000259" key="10">
    <source>
        <dbReference type="Pfam" id="PF04055"/>
    </source>
</evidence>
<evidence type="ECO:0000256" key="7">
    <source>
        <dbReference type="ARBA" id="ARBA00023239"/>
    </source>
</evidence>
<dbReference type="InterPro" id="IPR007197">
    <property type="entry name" value="rSAM"/>
</dbReference>
<dbReference type="InterPro" id="IPR023993">
    <property type="entry name" value="TYW1_archaea"/>
</dbReference>
<keyword evidence="9" id="KW-0963">Cytoplasm</keyword>
<comment type="similarity">
    <text evidence="9">Belongs to the TYW1 family.</text>
</comment>
<dbReference type="SFLD" id="SFLDF00284">
    <property type="entry name" value="tRNA_wybutosine-synthesizing"/>
    <property type="match status" value="1"/>
</dbReference>
<dbReference type="AlphaFoldDB" id="A0A133VBC2"/>
<dbReference type="PANTHER" id="PTHR13930">
    <property type="entry name" value="S-ADENOSYL-L-METHIONINE-DEPENDENT TRNA 4-DEMETHYLWYOSINE SYNTHASE"/>
    <property type="match status" value="1"/>
</dbReference>
<dbReference type="GO" id="GO:0008033">
    <property type="term" value="P:tRNA processing"/>
    <property type="evidence" value="ECO:0007669"/>
    <property type="project" value="UniProtKB-UniRule"/>
</dbReference>
<dbReference type="PATRIC" id="fig|1698275.3.peg.400"/>
<dbReference type="NCBIfam" id="TIGR03972">
    <property type="entry name" value="rSAM_TYW1"/>
    <property type="match status" value="1"/>
</dbReference>
<keyword evidence="7 9" id="KW-0456">Lyase</keyword>
<dbReference type="GO" id="GO:0051539">
    <property type="term" value="F:4 iron, 4 sulfur cluster binding"/>
    <property type="evidence" value="ECO:0007669"/>
    <property type="project" value="UniProtKB-UniRule"/>
</dbReference>